<name>A0ABX7RWC4_9ACTN</name>
<dbReference type="InterPro" id="IPR014782">
    <property type="entry name" value="Peptidase_M1_dom"/>
</dbReference>
<dbReference type="InterPro" id="IPR042097">
    <property type="entry name" value="Aminopeptidase_N-like_N_sf"/>
</dbReference>
<evidence type="ECO:0000256" key="8">
    <source>
        <dbReference type="ARBA" id="ARBA00022801"/>
    </source>
</evidence>
<dbReference type="SUPFAM" id="SSF63737">
    <property type="entry name" value="Leukotriene A4 hydrolase N-terminal domain"/>
    <property type="match status" value="1"/>
</dbReference>
<evidence type="ECO:0000256" key="2">
    <source>
        <dbReference type="ARBA" id="ARBA00001947"/>
    </source>
</evidence>
<dbReference type="Proteomes" id="UP000671836">
    <property type="component" value="Chromosome"/>
</dbReference>
<dbReference type="Pfam" id="PF01433">
    <property type="entry name" value="Peptidase_M1"/>
    <property type="match status" value="1"/>
</dbReference>
<dbReference type="RefSeq" id="WP_086571209.1">
    <property type="nucleotide sequence ID" value="NZ_CP071595.1"/>
</dbReference>
<evidence type="ECO:0000256" key="7">
    <source>
        <dbReference type="ARBA" id="ARBA00022723"/>
    </source>
</evidence>
<dbReference type="Pfam" id="PF17900">
    <property type="entry name" value="Peptidase_M1_N"/>
    <property type="match status" value="1"/>
</dbReference>
<keyword evidence="6" id="KW-0645">Protease</keyword>
<evidence type="ECO:0000256" key="3">
    <source>
        <dbReference type="ARBA" id="ARBA00010136"/>
    </source>
</evidence>
<sequence length="520" mass="57277">MALSPAIRRLLPSRDSLRRLLPGRDSLRRHLPGRDSLRRCLSGKGFIRRRGPVRLLALATAAATAGAIAAGPSSVPRPGHPLGPGSAGIGDAYFPGLGNGGFDVRHYDLDVRYTPDSGRLDGRTTLTARSTRGLTSFHLDLQQLRAASVEVNGLPAAFTQEGAELKIRPMLPIPKGRAFTTTVAYGGVPRPLTGPIVFGSKYGWMRTKDGVFVACEPNAASTWFPSSDHPSDKATFDIRIRAPKGLTAVSNGRLLATHDRGSTTVAHWRETRPMAPYLATATIGKFDVKKGTTPGGIPIYVATDPALAGGQLDFYGLTAEATDYWSRIFGPYPFEETGAIVDDLPEAGFSLETQTKPVYSAVRDEATIVHEVAHQWFGNSVSVERWKDVWLNEGFATYAEWLWAEHKGRKSTHRSFLEAYNERKPEDPFWKIDIADPQRETMLSRAVYFRGAMALQMLRERVGDKAFFMLLRKWTKLHRYGNVRTAQFIGLAEGVSGKDLGPLFDTWLSSRNRPTLPSGR</sequence>
<comment type="similarity">
    <text evidence="3">Belongs to the peptidase M1 family.</text>
</comment>
<evidence type="ECO:0000313" key="15">
    <source>
        <dbReference type="EMBL" id="QSY50963.1"/>
    </source>
</evidence>
<evidence type="ECO:0000256" key="5">
    <source>
        <dbReference type="ARBA" id="ARBA00015611"/>
    </source>
</evidence>
<keyword evidence="16" id="KW-1185">Reference proteome</keyword>
<dbReference type="Gene3D" id="2.60.40.1730">
    <property type="entry name" value="tricorn interacting facor f3 domain"/>
    <property type="match status" value="1"/>
</dbReference>
<accession>A0ABX7RWC4</accession>
<dbReference type="InterPro" id="IPR027268">
    <property type="entry name" value="Peptidase_M4/M1_CTD_sf"/>
</dbReference>
<dbReference type="PANTHER" id="PTHR11533:SF297">
    <property type="entry name" value="AMINOPEPTIDASE N"/>
    <property type="match status" value="1"/>
</dbReference>
<dbReference type="PANTHER" id="PTHR11533">
    <property type="entry name" value="PROTEASE M1 ZINC METALLOPROTEASE"/>
    <property type="match status" value="1"/>
</dbReference>
<proteinExistence type="inferred from homology"/>
<evidence type="ECO:0000256" key="11">
    <source>
        <dbReference type="ARBA" id="ARBA00029811"/>
    </source>
</evidence>
<evidence type="ECO:0000256" key="9">
    <source>
        <dbReference type="ARBA" id="ARBA00022833"/>
    </source>
</evidence>
<dbReference type="SUPFAM" id="SSF55486">
    <property type="entry name" value="Metalloproteases ('zincins'), catalytic domain"/>
    <property type="match status" value="1"/>
</dbReference>
<dbReference type="EMBL" id="CP071595">
    <property type="protein sequence ID" value="QSY50963.1"/>
    <property type="molecule type" value="Genomic_DNA"/>
</dbReference>
<reference evidence="15 16" key="1">
    <citation type="submission" date="2021-03" db="EMBL/GenBank/DDBJ databases">
        <title>Streptomyces strains.</title>
        <authorList>
            <person name="Lund M.B."/>
            <person name="Toerring T."/>
        </authorList>
    </citation>
    <scope>NUCLEOTIDE SEQUENCE [LARGE SCALE GENOMIC DNA]</scope>
    <source>
        <strain evidence="15 16">KCC S-1010</strain>
    </source>
</reference>
<dbReference type="PRINTS" id="PR00756">
    <property type="entry name" value="ALADIPTASE"/>
</dbReference>
<dbReference type="CDD" id="cd09603">
    <property type="entry name" value="M1_APN_like"/>
    <property type="match status" value="1"/>
</dbReference>
<dbReference type="EC" id="3.4.11.2" evidence="4"/>
<evidence type="ECO:0000256" key="6">
    <source>
        <dbReference type="ARBA" id="ARBA00022670"/>
    </source>
</evidence>
<dbReference type="Gene3D" id="1.10.390.10">
    <property type="entry name" value="Neutral Protease Domain 2"/>
    <property type="match status" value="1"/>
</dbReference>
<feature type="domain" description="Aminopeptidase N-like N-terminal" evidence="14">
    <location>
        <begin position="106"/>
        <end position="278"/>
    </location>
</feature>
<comment type="catalytic activity">
    <reaction evidence="1">
        <text>Release of an N-terminal amino acid, Xaa-|-Yaa- from a peptide, amide or arylamide. Xaa is preferably Ala, but may be most amino acids including Pro (slow action). When a terminal hydrophobic residue is followed by a prolyl residue, the two may be released as an intact Xaa-Pro dipeptide.</text>
        <dbReference type="EC" id="3.4.11.2"/>
    </reaction>
</comment>
<evidence type="ECO:0000259" key="14">
    <source>
        <dbReference type="Pfam" id="PF17900"/>
    </source>
</evidence>
<dbReference type="InterPro" id="IPR001930">
    <property type="entry name" value="Peptidase_M1"/>
</dbReference>
<keyword evidence="9" id="KW-0862">Zinc</keyword>
<dbReference type="InterPro" id="IPR050344">
    <property type="entry name" value="Peptidase_M1_aminopeptidases"/>
</dbReference>
<evidence type="ECO:0000259" key="13">
    <source>
        <dbReference type="Pfam" id="PF01433"/>
    </source>
</evidence>
<dbReference type="InterPro" id="IPR045357">
    <property type="entry name" value="Aminopeptidase_N-like_N"/>
</dbReference>
<organism evidence="15 16">
    <name type="scientific">Streptomyces griseocarneus</name>
    <dbReference type="NCBI Taxonomy" id="51201"/>
    <lineage>
        <taxon>Bacteria</taxon>
        <taxon>Bacillati</taxon>
        <taxon>Actinomycetota</taxon>
        <taxon>Actinomycetes</taxon>
        <taxon>Kitasatosporales</taxon>
        <taxon>Streptomycetaceae</taxon>
        <taxon>Streptomyces</taxon>
    </lineage>
</organism>
<evidence type="ECO:0000256" key="10">
    <source>
        <dbReference type="ARBA" id="ARBA00023049"/>
    </source>
</evidence>
<evidence type="ECO:0000256" key="4">
    <source>
        <dbReference type="ARBA" id="ARBA00012564"/>
    </source>
</evidence>
<keyword evidence="7" id="KW-0479">Metal-binding</keyword>
<gene>
    <name evidence="15" type="ORF">J3S04_08675</name>
</gene>
<comment type="cofactor">
    <cofactor evidence="2">
        <name>Zn(2+)</name>
        <dbReference type="ChEBI" id="CHEBI:29105"/>
    </cofactor>
</comment>
<evidence type="ECO:0000256" key="12">
    <source>
        <dbReference type="ARBA" id="ARBA00031533"/>
    </source>
</evidence>
<keyword evidence="8" id="KW-0378">Hydrolase</keyword>
<feature type="domain" description="Peptidase M1 membrane alanine aminopeptidase" evidence="13">
    <location>
        <begin position="363"/>
        <end position="507"/>
    </location>
</feature>
<keyword evidence="10" id="KW-0482">Metalloprotease</keyword>
<protein>
    <recommendedName>
        <fullName evidence="5">Aminopeptidase N</fullName>
        <ecNumber evidence="4">3.4.11.2</ecNumber>
    </recommendedName>
    <alternativeName>
        <fullName evidence="11">Alanine aminopeptidase</fullName>
    </alternativeName>
    <alternativeName>
        <fullName evidence="12">Lysyl aminopeptidase</fullName>
    </alternativeName>
</protein>
<evidence type="ECO:0000256" key="1">
    <source>
        <dbReference type="ARBA" id="ARBA00000098"/>
    </source>
</evidence>
<evidence type="ECO:0000313" key="16">
    <source>
        <dbReference type="Proteomes" id="UP000671836"/>
    </source>
</evidence>